<evidence type="ECO:0000256" key="7">
    <source>
        <dbReference type="SAM" id="Phobius"/>
    </source>
</evidence>
<accession>A0ABN7RPF0</accession>
<keyword evidence="2 7" id="KW-0812">Transmembrane</keyword>
<feature type="transmembrane region" description="Helical" evidence="7">
    <location>
        <begin position="576"/>
        <end position="597"/>
    </location>
</feature>
<feature type="compositionally biased region" description="Acidic residues" evidence="6">
    <location>
        <begin position="55"/>
        <end position="68"/>
    </location>
</feature>
<feature type="domain" description="Dendritic cell-specific transmembrane protein-like" evidence="8">
    <location>
        <begin position="415"/>
        <end position="620"/>
    </location>
</feature>
<reference evidence="9 10" key="1">
    <citation type="submission" date="2021-04" db="EMBL/GenBank/DDBJ databases">
        <authorList>
            <person name="Bliznina A."/>
        </authorList>
    </citation>
    <scope>NUCLEOTIDE SEQUENCE [LARGE SCALE GENOMIC DNA]</scope>
</reference>
<feature type="region of interest" description="Disordered" evidence="6">
    <location>
        <begin position="1"/>
        <end position="20"/>
    </location>
</feature>
<dbReference type="Pfam" id="PF07782">
    <property type="entry name" value="DC_STAMP"/>
    <property type="match status" value="1"/>
</dbReference>
<proteinExistence type="predicted"/>
<feature type="region of interest" description="Disordered" evidence="6">
    <location>
        <begin position="45"/>
        <end position="70"/>
    </location>
</feature>
<comment type="subcellular location">
    <subcellularLocation>
        <location evidence="1">Membrane</location>
        <topology evidence="1">Multi-pass membrane protein</topology>
    </subcellularLocation>
</comment>
<gene>
    <name evidence="9" type="ORF">OKIOD_LOCUS1051</name>
</gene>
<sequence>MSSDQNDEKAEPKEKTIKQEFWKFDEDGNPIFEETTDVIKTVEFEQKKRSRKDSDEYEGDDEEEPLLQEDERKNTKKRNFNYLRNLMGLNDIRQSASIEDALLLLNKGEKHTKFSCAQRLGSLWIWFSFSWLFLFGFSWFYFHLLHKTVWETFLRVVPFSIISFIIGLLSKTYRTTWYISLPSIFCSRGRMFLISLMIIGVINGPVNNMKVNYGVFNSTIDCTKKDIAELQKRGIDTAEEMRDAVVVALDKSATRIEEKVERLKGKFGIFSDALTLVAERMRGFTEFLGSLMVSCEEQVAGSIARYVCDFPEWAGEKLFDPIEKKLDKTVKAFKKQFDIDIKTEAESSYKHEELESSVKRREELKKEMEEKYKEAKDKLEKRLETASNVSLLVFSCLMMVSSYFYLLNYMNKDDFDNKYLTAEFERMDELKALKDEELQPLGPLESLRYIEPDSIRLVDEDWMDFFSEAKTILIWTAGAFAVIGLDWAFYGILNEAAKKAKRAVSTVFPGMVQLHFRAAQDVLHEETEKSAKPGIFADILEDLATSFEHINAANQTEIRKGFHECIGTPFEPDKGIWTYQLTICGLLIVQLILGPYVKRLRFLICAVSFPKRQKERITWLWHKIKTDRSRGYLRRGLNSLRPTSWKGLKGKIARFIFRANAFMCNNCRRSRGAGNDHLYMICHVAGCNAQYCLECFACMENMCGRCNGEIEKLESEDEISDCGDDTGMMPYF</sequence>
<dbReference type="EMBL" id="OU015568">
    <property type="protein sequence ID" value="CAG5080167.1"/>
    <property type="molecule type" value="Genomic_DNA"/>
</dbReference>
<dbReference type="PANTHER" id="PTHR21041">
    <property type="entry name" value="DENDRITIC CELL-SPECIFIC TRANSMEMBRANE PROTEIN"/>
    <property type="match status" value="1"/>
</dbReference>
<feature type="transmembrane region" description="Helical" evidence="7">
    <location>
        <begin position="152"/>
        <end position="170"/>
    </location>
</feature>
<evidence type="ECO:0000259" key="8">
    <source>
        <dbReference type="Pfam" id="PF07782"/>
    </source>
</evidence>
<organism evidence="9 10">
    <name type="scientific">Oikopleura dioica</name>
    <name type="common">Tunicate</name>
    <dbReference type="NCBI Taxonomy" id="34765"/>
    <lineage>
        <taxon>Eukaryota</taxon>
        <taxon>Metazoa</taxon>
        <taxon>Chordata</taxon>
        <taxon>Tunicata</taxon>
        <taxon>Appendicularia</taxon>
        <taxon>Copelata</taxon>
        <taxon>Oikopleuridae</taxon>
        <taxon>Oikopleura</taxon>
    </lineage>
</organism>
<evidence type="ECO:0000313" key="10">
    <source>
        <dbReference type="Proteomes" id="UP001158576"/>
    </source>
</evidence>
<protein>
    <submittedName>
        <fullName evidence="9">Oidioi.mRNA.OKI2018_I69.PAR.g9493.t1.cds</fullName>
    </submittedName>
</protein>
<feature type="transmembrane region" description="Helical" evidence="7">
    <location>
        <begin position="472"/>
        <end position="493"/>
    </location>
</feature>
<keyword evidence="3 7" id="KW-1133">Transmembrane helix</keyword>
<feature type="coiled-coil region" evidence="5">
    <location>
        <begin position="351"/>
        <end position="389"/>
    </location>
</feature>
<dbReference type="PANTHER" id="PTHR21041:SF9">
    <property type="entry name" value="DENDRITIC CELL-SPECIFIC TRANSMEMBRANE PROTEIN-LIKE DOMAIN-CONTAINING PROTEIN"/>
    <property type="match status" value="1"/>
</dbReference>
<dbReference type="Proteomes" id="UP001158576">
    <property type="component" value="Chromosome PAR"/>
</dbReference>
<evidence type="ECO:0000256" key="5">
    <source>
        <dbReference type="SAM" id="Coils"/>
    </source>
</evidence>
<evidence type="ECO:0000256" key="3">
    <source>
        <dbReference type="ARBA" id="ARBA00022989"/>
    </source>
</evidence>
<dbReference type="InterPro" id="IPR012858">
    <property type="entry name" value="DC_STAMP-like"/>
</dbReference>
<evidence type="ECO:0000256" key="1">
    <source>
        <dbReference type="ARBA" id="ARBA00004141"/>
    </source>
</evidence>
<evidence type="ECO:0000256" key="6">
    <source>
        <dbReference type="SAM" id="MobiDB-lite"/>
    </source>
</evidence>
<name>A0ABN7RPF0_OIKDI</name>
<feature type="transmembrane region" description="Helical" evidence="7">
    <location>
        <begin position="386"/>
        <end position="406"/>
    </location>
</feature>
<evidence type="ECO:0000256" key="2">
    <source>
        <dbReference type="ARBA" id="ARBA00022692"/>
    </source>
</evidence>
<keyword evidence="4 7" id="KW-0472">Membrane</keyword>
<dbReference type="InterPro" id="IPR051856">
    <property type="entry name" value="CSR-E3_Ligase_Protein"/>
</dbReference>
<keyword evidence="5" id="KW-0175">Coiled coil</keyword>
<keyword evidence="10" id="KW-1185">Reference proteome</keyword>
<evidence type="ECO:0000313" key="9">
    <source>
        <dbReference type="EMBL" id="CAG5080167.1"/>
    </source>
</evidence>
<feature type="transmembrane region" description="Helical" evidence="7">
    <location>
        <begin position="123"/>
        <end position="145"/>
    </location>
</feature>
<evidence type="ECO:0000256" key="4">
    <source>
        <dbReference type="ARBA" id="ARBA00023136"/>
    </source>
</evidence>